<dbReference type="InterPro" id="IPR007208">
    <property type="entry name" value="MrpF/PhaF-like"/>
</dbReference>
<accession>A0A3A3YWJ6</accession>
<proteinExistence type="inferred from homology"/>
<dbReference type="PANTHER" id="PTHR34702">
    <property type="entry name" value="NA(+)/H(+) ANTIPORTER SUBUNIT F1"/>
    <property type="match status" value="1"/>
</dbReference>
<protein>
    <submittedName>
        <fullName evidence="9">Cation:proton antiporter</fullName>
    </submittedName>
</protein>
<evidence type="ECO:0000256" key="3">
    <source>
        <dbReference type="ARBA" id="ARBA00022448"/>
    </source>
</evidence>
<evidence type="ECO:0000313" key="10">
    <source>
        <dbReference type="Proteomes" id="UP000265614"/>
    </source>
</evidence>
<keyword evidence="10" id="KW-1185">Reference proteome</keyword>
<dbReference type="Proteomes" id="UP000265614">
    <property type="component" value="Unassembled WGS sequence"/>
</dbReference>
<keyword evidence="5 8" id="KW-0812">Transmembrane</keyword>
<feature type="transmembrane region" description="Helical" evidence="8">
    <location>
        <begin position="58"/>
        <end position="78"/>
    </location>
</feature>
<keyword evidence="6 8" id="KW-1133">Transmembrane helix</keyword>
<dbReference type="AlphaFoldDB" id="A0A3A3YWJ6"/>
<dbReference type="OrthoDB" id="3733837at2"/>
<gene>
    <name evidence="9" type="ORF">D5H78_10365</name>
</gene>
<evidence type="ECO:0000256" key="7">
    <source>
        <dbReference type="ARBA" id="ARBA00023136"/>
    </source>
</evidence>
<name>A0A3A3YWJ6_9ACTN</name>
<dbReference type="PANTHER" id="PTHR34702:SF1">
    <property type="entry name" value="NA(+)_H(+) ANTIPORTER SUBUNIT F"/>
    <property type="match status" value="1"/>
</dbReference>
<evidence type="ECO:0000313" key="9">
    <source>
        <dbReference type="EMBL" id="RJK95978.1"/>
    </source>
</evidence>
<comment type="caution">
    <text evidence="9">The sequence shown here is derived from an EMBL/GenBank/DDBJ whole genome shotgun (WGS) entry which is preliminary data.</text>
</comment>
<dbReference type="GO" id="GO:0005886">
    <property type="term" value="C:plasma membrane"/>
    <property type="evidence" value="ECO:0007669"/>
    <property type="project" value="UniProtKB-SubCell"/>
</dbReference>
<keyword evidence="4" id="KW-1003">Cell membrane</keyword>
<evidence type="ECO:0000256" key="8">
    <source>
        <dbReference type="SAM" id="Phobius"/>
    </source>
</evidence>
<evidence type="ECO:0000256" key="6">
    <source>
        <dbReference type="ARBA" id="ARBA00022989"/>
    </source>
</evidence>
<dbReference type="Pfam" id="PF04066">
    <property type="entry name" value="MrpF_PhaF"/>
    <property type="match status" value="1"/>
</dbReference>
<comment type="similarity">
    <text evidence="2">Belongs to the CPA3 antiporters (TC 2.A.63) subunit F family.</text>
</comment>
<comment type="subcellular location">
    <subcellularLocation>
        <location evidence="1">Cell membrane</location>
        <topology evidence="1">Multi-pass membrane protein</topology>
    </subcellularLocation>
</comment>
<dbReference type="GO" id="GO:0015385">
    <property type="term" value="F:sodium:proton antiporter activity"/>
    <property type="evidence" value="ECO:0007669"/>
    <property type="project" value="TreeGrafter"/>
</dbReference>
<evidence type="ECO:0000256" key="2">
    <source>
        <dbReference type="ARBA" id="ARBA00009212"/>
    </source>
</evidence>
<sequence>MTVVGVVVAVLLSAAAALCVLRMLRGPATLDRVVATDMLLAVVVCGLAAYAAVTRASYVVPVAVVVALLGFTGSTSIARSVGRQVPPPPAPRDPA</sequence>
<dbReference type="EMBL" id="QZEZ01000004">
    <property type="protein sequence ID" value="RJK95978.1"/>
    <property type="molecule type" value="Genomic_DNA"/>
</dbReference>
<dbReference type="RefSeq" id="WP_119950404.1">
    <property type="nucleotide sequence ID" value="NZ_QZEZ01000004.1"/>
</dbReference>
<evidence type="ECO:0000256" key="1">
    <source>
        <dbReference type="ARBA" id="ARBA00004651"/>
    </source>
</evidence>
<evidence type="ECO:0000256" key="5">
    <source>
        <dbReference type="ARBA" id="ARBA00022692"/>
    </source>
</evidence>
<keyword evidence="3" id="KW-0813">Transport</keyword>
<feature type="transmembrane region" description="Helical" evidence="8">
    <location>
        <begin position="33"/>
        <end position="51"/>
    </location>
</feature>
<reference evidence="9 10" key="1">
    <citation type="submission" date="2018-09" db="EMBL/GenBank/DDBJ databases">
        <title>YIM 75000 draft genome.</title>
        <authorList>
            <person name="Tang S."/>
            <person name="Feng Y."/>
        </authorList>
    </citation>
    <scope>NUCLEOTIDE SEQUENCE [LARGE SCALE GENOMIC DNA]</scope>
    <source>
        <strain evidence="9 10">YIM 75000</strain>
    </source>
</reference>
<organism evidence="9 10">
    <name type="scientific">Vallicoccus soli</name>
    <dbReference type="NCBI Taxonomy" id="2339232"/>
    <lineage>
        <taxon>Bacteria</taxon>
        <taxon>Bacillati</taxon>
        <taxon>Actinomycetota</taxon>
        <taxon>Actinomycetes</taxon>
        <taxon>Motilibacterales</taxon>
        <taxon>Vallicoccaceae</taxon>
        <taxon>Vallicoccus</taxon>
    </lineage>
</organism>
<evidence type="ECO:0000256" key="4">
    <source>
        <dbReference type="ARBA" id="ARBA00022475"/>
    </source>
</evidence>
<keyword evidence="7 8" id="KW-0472">Membrane</keyword>